<gene>
    <name evidence="1" type="ORF">TNIN_78361</name>
</gene>
<feature type="non-terminal residue" evidence="1">
    <location>
        <position position="1"/>
    </location>
</feature>
<dbReference type="AlphaFoldDB" id="A0A8X6WVF4"/>
<organism evidence="1 2">
    <name type="scientific">Trichonephila inaurata madagascariensis</name>
    <dbReference type="NCBI Taxonomy" id="2747483"/>
    <lineage>
        <taxon>Eukaryota</taxon>
        <taxon>Metazoa</taxon>
        <taxon>Ecdysozoa</taxon>
        <taxon>Arthropoda</taxon>
        <taxon>Chelicerata</taxon>
        <taxon>Arachnida</taxon>
        <taxon>Araneae</taxon>
        <taxon>Araneomorphae</taxon>
        <taxon>Entelegynae</taxon>
        <taxon>Araneoidea</taxon>
        <taxon>Nephilidae</taxon>
        <taxon>Trichonephila</taxon>
        <taxon>Trichonephila inaurata</taxon>
    </lineage>
</organism>
<name>A0A8X6WVF4_9ARAC</name>
<evidence type="ECO:0000313" key="2">
    <source>
        <dbReference type="Proteomes" id="UP000886998"/>
    </source>
</evidence>
<sequence>VHQYFASALLEHQLSGIKLWACKSGLGIQEIKGILYCFIFIKDEVLLLGKFLPWALLNGDIELLNHIIYAQPELLGEKPVLIQSFAEC</sequence>
<evidence type="ECO:0000313" key="1">
    <source>
        <dbReference type="EMBL" id="GFY42058.1"/>
    </source>
</evidence>
<dbReference type="EMBL" id="BMAV01002845">
    <property type="protein sequence ID" value="GFY42058.1"/>
    <property type="molecule type" value="Genomic_DNA"/>
</dbReference>
<keyword evidence="2" id="KW-1185">Reference proteome</keyword>
<proteinExistence type="predicted"/>
<protein>
    <submittedName>
        <fullName evidence="1">Uncharacterized protein</fullName>
    </submittedName>
</protein>
<dbReference type="Proteomes" id="UP000886998">
    <property type="component" value="Unassembled WGS sequence"/>
</dbReference>
<comment type="caution">
    <text evidence="1">The sequence shown here is derived from an EMBL/GenBank/DDBJ whole genome shotgun (WGS) entry which is preliminary data.</text>
</comment>
<accession>A0A8X6WVF4</accession>
<reference evidence="1" key="1">
    <citation type="submission" date="2020-08" db="EMBL/GenBank/DDBJ databases">
        <title>Multicomponent nature underlies the extraordinary mechanical properties of spider dragline silk.</title>
        <authorList>
            <person name="Kono N."/>
            <person name="Nakamura H."/>
            <person name="Mori M."/>
            <person name="Yoshida Y."/>
            <person name="Ohtoshi R."/>
            <person name="Malay A.D."/>
            <person name="Moran D.A.P."/>
            <person name="Tomita M."/>
            <person name="Numata K."/>
            <person name="Arakawa K."/>
        </authorList>
    </citation>
    <scope>NUCLEOTIDE SEQUENCE</scope>
</reference>